<name>A0A0G0NYH9_9BACT</name>
<dbReference type="AlphaFoldDB" id="A0A0G0NYH9"/>
<dbReference type="Proteomes" id="UP000034706">
    <property type="component" value="Unassembled WGS sequence"/>
</dbReference>
<dbReference type="SUPFAM" id="SSF53613">
    <property type="entry name" value="Ribokinase-like"/>
    <property type="match status" value="1"/>
</dbReference>
<protein>
    <submittedName>
        <fullName evidence="4">Sugar kinase, ribokinase family</fullName>
    </submittedName>
</protein>
<keyword evidence="1" id="KW-0808">Transferase</keyword>
<evidence type="ECO:0000313" key="4">
    <source>
        <dbReference type="EMBL" id="KKQ90924.1"/>
    </source>
</evidence>
<feature type="domain" description="Carbohydrate kinase PfkB" evidence="3">
    <location>
        <begin position="55"/>
        <end position="308"/>
    </location>
</feature>
<gene>
    <name evidence="4" type="ORF">UT16_C0028G0007</name>
</gene>
<proteinExistence type="predicted"/>
<dbReference type="GO" id="GO:0016301">
    <property type="term" value="F:kinase activity"/>
    <property type="evidence" value="ECO:0007669"/>
    <property type="project" value="UniProtKB-KW"/>
</dbReference>
<dbReference type="PANTHER" id="PTHR10584">
    <property type="entry name" value="SUGAR KINASE"/>
    <property type="match status" value="1"/>
</dbReference>
<sequence length="331" mass="37283">MEHNYDFLGIGDITTDAFIKLKDPSAHIDIDKGAREICMRFADKIPYEDIFVVPAVGNAPNAAVAASRLGLKSALMTNIGDDKNGVECIEALQEESVGTQFIAICKNHKTNYHYVLWFEDDRTILIKHENYDRKLYDFNKPKWVYLSSLGENSLEFHYEFEKYLNDHPEIKLAFQPGTFQMKFGKDALKGIYKKSDVFFCNKEESQRILNSEENDIKNLLKMISTLGPKIVVITDGPKGAYSYDGKEMLFMPPYPDPAPPLERTGAGDAFSSTFTAALALGKTVREAITWAPVNPMSVVQQIGARAGLLTRGELEEYLKKAPTDYEPRVIE</sequence>
<evidence type="ECO:0000313" key="5">
    <source>
        <dbReference type="Proteomes" id="UP000034706"/>
    </source>
</evidence>
<dbReference type="InterPro" id="IPR011611">
    <property type="entry name" value="PfkB_dom"/>
</dbReference>
<evidence type="ECO:0000259" key="3">
    <source>
        <dbReference type="Pfam" id="PF00294"/>
    </source>
</evidence>
<dbReference type="InterPro" id="IPR029056">
    <property type="entry name" value="Ribokinase-like"/>
</dbReference>
<dbReference type="Gene3D" id="3.40.1190.20">
    <property type="match status" value="1"/>
</dbReference>
<organism evidence="4 5">
    <name type="scientific">Candidatus Azambacteria bacterium GW2011_GWA2_39_10</name>
    <dbReference type="NCBI Taxonomy" id="1618611"/>
    <lineage>
        <taxon>Bacteria</taxon>
        <taxon>Candidatus Azamiibacteriota</taxon>
    </lineage>
</organism>
<accession>A0A0G0NYH9</accession>
<evidence type="ECO:0000256" key="1">
    <source>
        <dbReference type="ARBA" id="ARBA00022679"/>
    </source>
</evidence>
<dbReference type="Pfam" id="PF00294">
    <property type="entry name" value="PfkB"/>
    <property type="match status" value="1"/>
</dbReference>
<reference evidence="4 5" key="1">
    <citation type="journal article" date="2015" name="Nature">
        <title>rRNA introns, odd ribosomes, and small enigmatic genomes across a large radiation of phyla.</title>
        <authorList>
            <person name="Brown C.T."/>
            <person name="Hug L.A."/>
            <person name="Thomas B.C."/>
            <person name="Sharon I."/>
            <person name="Castelle C.J."/>
            <person name="Singh A."/>
            <person name="Wilkins M.J."/>
            <person name="Williams K.H."/>
            <person name="Banfield J.F."/>
        </authorList>
    </citation>
    <scope>NUCLEOTIDE SEQUENCE [LARGE SCALE GENOMIC DNA]</scope>
</reference>
<comment type="caution">
    <text evidence="4">The sequence shown here is derived from an EMBL/GenBank/DDBJ whole genome shotgun (WGS) entry which is preliminary data.</text>
</comment>
<evidence type="ECO:0000256" key="2">
    <source>
        <dbReference type="ARBA" id="ARBA00022777"/>
    </source>
</evidence>
<keyword evidence="2 4" id="KW-0418">Kinase</keyword>
<dbReference type="EMBL" id="LBVT01000028">
    <property type="protein sequence ID" value="KKQ90924.1"/>
    <property type="molecule type" value="Genomic_DNA"/>
</dbReference>
<dbReference type="PANTHER" id="PTHR10584:SF166">
    <property type="entry name" value="RIBOKINASE"/>
    <property type="match status" value="1"/>
</dbReference>